<dbReference type="InterPro" id="IPR011011">
    <property type="entry name" value="Znf_FYVE_PHD"/>
</dbReference>
<dbReference type="EMBL" id="ML992511">
    <property type="protein sequence ID" value="KAF2220862.1"/>
    <property type="molecule type" value="Genomic_DNA"/>
</dbReference>
<dbReference type="InterPro" id="IPR013083">
    <property type="entry name" value="Znf_RING/FYVE/PHD"/>
</dbReference>
<evidence type="ECO:0008006" key="4">
    <source>
        <dbReference type="Google" id="ProtNLM"/>
    </source>
</evidence>
<gene>
    <name evidence="2" type="ORF">BDZ85DRAFT_265899</name>
</gene>
<sequence length="524" mass="58549">MEDPRHPNNVLESYTLMVEHDGLFVVDASHSPRPDPKSLAVITVIRSLARSFEDFQNFFVDMAPLPEQAYVAFQTLHTDRKTHPPIGMTETWGEPSVLPVKEGWKPIAYRPQAVHLGTREYEALHLGAIAMKSSKSGNRVPIRTASCPSLTYTDAISAEKETTSMLFDAVGLVDKTSGHLNDDLDEPNGVTDSVEDVSYQKRHASLGDRGRKDHLKNMAETASTGPTQADTQIRIPDTYDTTGEDSHGLFESTNPKFPAPDQDNGQDRPLVMSCICGIDQAEGRILRCEKCQTGQHGHCYGYFAINLSMNEIEHICFGCAPMTKDASQETIEKHQSTALLRTLIHHLREEKPMTVKELSSKIDKDLDVTQDLVNTLHTSGIISRKDRRRAQPLWTLSTGTEGIREMKRLYWSEVRIRKPAEPPTPVIPRSPSALKGRTRSHNGKRPSMPPLPNDGSHGTPLKRARTSKAPHDTIQQSTTPIHRTRGVIPQTPRRSPRLAYQTRYQHDQVFLVSATFRTPPEAEG</sequence>
<evidence type="ECO:0000256" key="1">
    <source>
        <dbReference type="SAM" id="MobiDB-lite"/>
    </source>
</evidence>
<accession>A0A6A6G562</accession>
<dbReference type="Gene3D" id="3.30.40.10">
    <property type="entry name" value="Zinc/RING finger domain, C3HC4 (zinc finger)"/>
    <property type="match status" value="1"/>
</dbReference>
<keyword evidence="3" id="KW-1185">Reference proteome</keyword>
<reference evidence="3" key="1">
    <citation type="journal article" date="2020" name="Stud. Mycol.">
        <title>101 Dothideomycetes genomes: A test case for predicting lifestyles and emergence of pathogens.</title>
        <authorList>
            <person name="Haridas S."/>
            <person name="Albert R."/>
            <person name="Binder M."/>
            <person name="Bloem J."/>
            <person name="LaButti K."/>
            <person name="Salamov A."/>
            <person name="Andreopoulos B."/>
            <person name="Baker S."/>
            <person name="Barry K."/>
            <person name="Bills G."/>
            <person name="Bluhm B."/>
            <person name="Cannon C."/>
            <person name="Castanera R."/>
            <person name="Culley D."/>
            <person name="Daum C."/>
            <person name="Ezra D."/>
            <person name="Gonzalez J."/>
            <person name="Henrissat B."/>
            <person name="Kuo A."/>
            <person name="Liang C."/>
            <person name="Lipzen A."/>
            <person name="Lutzoni F."/>
            <person name="Magnuson J."/>
            <person name="Mondo S."/>
            <person name="Nolan M."/>
            <person name="Ohm R."/>
            <person name="Pangilinan J."/>
            <person name="Park H.-J."/>
            <person name="Ramirez L."/>
            <person name="Alfaro M."/>
            <person name="Sun H."/>
            <person name="Tritt A."/>
            <person name="Yoshinaga Y."/>
            <person name="Zwiers L.-H."/>
            <person name="Turgeon B."/>
            <person name="Goodwin S."/>
            <person name="Spatafora J."/>
            <person name="Crous P."/>
            <person name="Grigoriev I."/>
        </authorList>
    </citation>
    <scope>NUCLEOTIDE SEQUENCE [LARGE SCALE GENOMIC DNA]</scope>
    <source>
        <strain evidence="3">CECT 20119</strain>
    </source>
</reference>
<feature type="region of interest" description="Disordered" evidence="1">
    <location>
        <begin position="420"/>
        <end position="496"/>
    </location>
</feature>
<evidence type="ECO:0000313" key="2">
    <source>
        <dbReference type="EMBL" id="KAF2220862.1"/>
    </source>
</evidence>
<dbReference type="Proteomes" id="UP000799538">
    <property type="component" value="Unassembled WGS sequence"/>
</dbReference>
<name>A0A6A6G562_9PEZI</name>
<protein>
    <recommendedName>
        <fullName evidence="4">HORMA domain-containing protein</fullName>
    </recommendedName>
</protein>
<feature type="region of interest" description="Disordered" evidence="1">
    <location>
        <begin position="243"/>
        <end position="264"/>
    </location>
</feature>
<proteinExistence type="predicted"/>
<dbReference type="AlphaFoldDB" id="A0A6A6G562"/>
<dbReference type="OrthoDB" id="3905429at2759"/>
<evidence type="ECO:0000313" key="3">
    <source>
        <dbReference type="Proteomes" id="UP000799538"/>
    </source>
</evidence>
<organism evidence="2 3">
    <name type="scientific">Elsinoe ampelina</name>
    <dbReference type="NCBI Taxonomy" id="302913"/>
    <lineage>
        <taxon>Eukaryota</taxon>
        <taxon>Fungi</taxon>
        <taxon>Dikarya</taxon>
        <taxon>Ascomycota</taxon>
        <taxon>Pezizomycotina</taxon>
        <taxon>Dothideomycetes</taxon>
        <taxon>Dothideomycetidae</taxon>
        <taxon>Myriangiales</taxon>
        <taxon>Elsinoaceae</taxon>
        <taxon>Elsinoe</taxon>
    </lineage>
</organism>
<dbReference type="SUPFAM" id="SSF57903">
    <property type="entry name" value="FYVE/PHD zinc finger"/>
    <property type="match status" value="1"/>
</dbReference>